<proteinExistence type="predicted"/>
<name>A0A7S3PMJ8_9STRA</name>
<evidence type="ECO:0000313" key="2">
    <source>
        <dbReference type="EMBL" id="CAE0444036.1"/>
    </source>
</evidence>
<dbReference type="AlphaFoldDB" id="A0A7S3PMJ8"/>
<reference evidence="2" key="1">
    <citation type="submission" date="2021-01" db="EMBL/GenBank/DDBJ databases">
        <authorList>
            <person name="Corre E."/>
            <person name="Pelletier E."/>
            <person name="Niang G."/>
            <person name="Scheremetjew M."/>
            <person name="Finn R."/>
            <person name="Kale V."/>
            <person name="Holt S."/>
            <person name="Cochrane G."/>
            <person name="Meng A."/>
            <person name="Brown T."/>
            <person name="Cohen L."/>
        </authorList>
    </citation>
    <scope>NUCLEOTIDE SEQUENCE</scope>
    <source>
        <strain evidence="2">GSBS06</strain>
    </source>
</reference>
<feature type="transmembrane region" description="Helical" evidence="1">
    <location>
        <begin position="74"/>
        <end position="98"/>
    </location>
</feature>
<keyword evidence="1" id="KW-0812">Transmembrane</keyword>
<feature type="transmembrane region" description="Helical" evidence="1">
    <location>
        <begin position="238"/>
        <end position="259"/>
    </location>
</feature>
<organism evidence="2">
    <name type="scientific">Aplanochytrium stocchinoi</name>
    <dbReference type="NCBI Taxonomy" id="215587"/>
    <lineage>
        <taxon>Eukaryota</taxon>
        <taxon>Sar</taxon>
        <taxon>Stramenopiles</taxon>
        <taxon>Bigyra</taxon>
        <taxon>Labyrinthulomycetes</taxon>
        <taxon>Thraustochytrida</taxon>
        <taxon>Thraustochytriidae</taxon>
        <taxon>Aplanochytrium</taxon>
    </lineage>
</organism>
<keyword evidence="1" id="KW-1133">Transmembrane helix</keyword>
<sequence>MLTNSTPLRGASINLILCATANYLQHLAHPSNEVLEIVAAESLGEGWREKNAFVVGTAWTAQHELMSQTYSGRFVYLSVLVLLIQFMYALCSFIAELFPEGEKFASRVYSAAALVNGLAIVTGILFTVIAIIHEYHTVYRQQWDFFETTYDDTYLLGYRVRWYALLMYAVHLPLLLAPYIDMTTKRPHLLRHATPSSLATATALTFVNVGYHAWLRHNYVMNDGAIPYPWYYDIKDSLVTLGVYLLCVNGVIGGVAIAIGNKLKKIRDHTMKGE</sequence>
<keyword evidence="1" id="KW-0472">Membrane</keyword>
<protein>
    <submittedName>
        <fullName evidence="2">Uncharacterized protein</fullName>
    </submittedName>
</protein>
<gene>
    <name evidence="2" type="ORF">ASTO00021_LOCUS14092</name>
</gene>
<dbReference type="EMBL" id="HBIN01018471">
    <property type="protein sequence ID" value="CAE0444036.1"/>
    <property type="molecule type" value="Transcribed_RNA"/>
</dbReference>
<evidence type="ECO:0000256" key="1">
    <source>
        <dbReference type="SAM" id="Phobius"/>
    </source>
</evidence>
<accession>A0A7S3PMJ8</accession>
<feature type="transmembrane region" description="Helical" evidence="1">
    <location>
        <begin position="110"/>
        <end position="132"/>
    </location>
</feature>
<feature type="transmembrane region" description="Helical" evidence="1">
    <location>
        <begin position="160"/>
        <end position="180"/>
    </location>
</feature>